<dbReference type="EMBL" id="ML120390">
    <property type="protein sequence ID" value="RPA99022.1"/>
    <property type="molecule type" value="Genomic_DNA"/>
</dbReference>
<accession>A0A3N4JL91</accession>
<evidence type="ECO:0000313" key="3">
    <source>
        <dbReference type="Proteomes" id="UP000276215"/>
    </source>
</evidence>
<evidence type="ECO:0000256" key="1">
    <source>
        <dbReference type="SAM" id="MobiDB-lite"/>
    </source>
</evidence>
<dbReference type="Proteomes" id="UP000276215">
    <property type="component" value="Unassembled WGS sequence"/>
</dbReference>
<protein>
    <submittedName>
        <fullName evidence="2">Uncharacterized protein</fullName>
    </submittedName>
</protein>
<sequence length="1002" mass="112260">MAQISVWQTFAFLPPTPFPCGYFWDAEEIRHQEHLHRVSHAQFLYSHRTDSPEAMKVYRGFISEQNAWMTEQEELRERETQIAMKAHMDRASRWAEEWRRLESGEAVEDVLMTTGATLITKSPFRREHCVTCEDKDSISPDEDPTPKSISTLNLPESLIDWKQGRTLCKGFRKSGVNCVPGHFPSFGQVDGAAAARIQNSVPDPAVITQKLQQNLNRQILFEPSKQDSSHVETHPGRFIAKPIISFPPPGLGPPKKSRSENFDTSKLPSAMINFIRQDTGLAGGEVIKVCSHKRWTDSGDLLYEILWKPNDLNVPPLKIWVKAGDFMDANKKIILDEYHLRNKLGTVHWRSQPKKKLRTSGSLGVKEIKDALEERKRSLITRGKYDDRAAEFLGKCRWMMRDEWQQRGRGWAAAIEVAERWRKAWEDADEAEGQIAYNLEGEASFGATVGADENDNSCLKGMESKDAPYPAVVHIDGSPSFKELDGGHIADPVRNHDTQQILSDNHKVTRKDEEEWRNFFGGIDYSSPIMVDVTDSSTIGGLSETGGLAKTFPNAVETWRMSHPESLTPEVRNINRKKGEFINLLKQDRLTRKSIPEAASTPVSVHSVSEAGSYLAHERETFFSRLFIKDRCQNEMMDAATTAPYKPILQPSDLGMEAPGGFTRPPATVITPLDGETSEGYLESRDGMPQSYAITREEIGRCVGSTQDFVTVGAITRDVAIQTSPSTRSLVKMGIGESGISSTNTKNIGKQLDDDWRVRFLELFSRTPGLSNLLAGARAYTGSYDPIQATGYVRSPVTGISPFGGDGGPMSSLDVEEATATAGDSGGRTERRKGRGPKHKKHKGKLGADRNLSQDVASRQKVAIPQEPSWSEDEVSPVDDGAPPLRPGEVWIRPVPWSQDESLELEVAPTPEEVLTKEERALRKLKDGYEWAKARGKLLKSQKKGNGLTHEERKEYKELKKVLLRYRATRWFQWQVERLAEQQRMQQGMWGARPAPGPCGIS</sequence>
<feature type="compositionally biased region" description="Basic residues" evidence="1">
    <location>
        <begin position="830"/>
        <end position="845"/>
    </location>
</feature>
<feature type="region of interest" description="Disordered" evidence="1">
    <location>
        <begin position="803"/>
        <end position="883"/>
    </location>
</feature>
<gene>
    <name evidence="2" type="ORF">L873DRAFT_1828190</name>
</gene>
<name>A0A3N4JL91_9PEZI</name>
<dbReference type="AlphaFoldDB" id="A0A3N4JL91"/>
<organism evidence="2 3">
    <name type="scientific">Choiromyces venosus 120613-1</name>
    <dbReference type="NCBI Taxonomy" id="1336337"/>
    <lineage>
        <taxon>Eukaryota</taxon>
        <taxon>Fungi</taxon>
        <taxon>Dikarya</taxon>
        <taxon>Ascomycota</taxon>
        <taxon>Pezizomycotina</taxon>
        <taxon>Pezizomycetes</taxon>
        <taxon>Pezizales</taxon>
        <taxon>Tuberaceae</taxon>
        <taxon>Choiromyces</taxon>
    </lineage>
</organism>
<evidence type="ECO:0000313" key="2">
    <source>
        <dbReference type="EMBL" id="RPA99022.1"/>
    </source>
</evidence>
<dbReference type="OrthoDB" id="5431159at2759"/>
<feature type="region of interest" description="Disordered" evidence="1">
    <location>
        <begin position="240"/>
        <end position="263"/>
    </location>
</feature>
<proteinExistence type="predicted"/>
<reference evidence="2 3" key="1">
    <citation type="journal article" date="2018" name="Nat. Ecol. Evol.">
        <title>Pezizomycetes genomes reveal the molecular basis of ectomycorrhizal truffle lifestyle.</title>
        <authorList>
            <person name="Murat C."/>
            <person name="Payen T."/>
            <person name="Noel B."/>
            <person name="Kuo A."/>
            <person name="Morin E."/>
            <person name="Chen J."/>
            <person name="Kohler A."/>
            <person name="Krizsan K."/>
            <person name="Balestrini R."/>
            <person name="Da Silva C."/>
            <person name="Montanini B."/>
            <person name="Hainaut M."/>
            <person name="Levati E."/>
            <person name="Barry K.W."/>
            <person name="Belfiori B."/>
            <person name="Cichocki N."/>
            <person name="Clum A."/>
            <person name="Dockter R.B."/>
            <person name="Fauchery L."/>
            <person name="Guy J."/>
            <person name="Iotti M."/>
            <person name="Le Tacon F."/>
            <person name="Lindquist E.A."/>
            <person name="Lipzen A."/>
            <person name="Malagnac F."/>
            <person name="Mello A."/>
            <person name="Molinier V."/>
            <person name="Miyauchi S."/>
            <person name="Poulain J."/>
            <person name="Riccioni C."/>
            <person name="Rubini A."/>
            <person name="Sitrit Y."/>
            <person name="Splivallo R."/>
            <person name="Traeger S."/>
            <person name="Wang M."/>
            <person name="Zifcakova L."/>
            <person name="Wipf D."/>
            <person name="Zambonelli A."/>
            <person name="Paolocci F."/>
            <person name="Nowrousian M."/>
            <person name="Ottonello S."/>
            <person name="Baldrian P."/>
            <person name="Spatafora J.W."/>
            <person name="Henrissat B."/>
            <person name="Nagy L.G."/>
            <person name="Aury J.M."/>
            <person name="Wincker P."/>
            <person name="Grigoriev I.V."/>
            <person name="Bonfante P."/>
            <person name="Martin F.M."/>
        </authorList>
    </citation>
    <scope>NUCLEOTIDE SEQUENCE [LARGE SCALE GENOMIC DNA]</scope>
    <source>
        <strain evidence="2 3">120613-1</strain>
    </source>
</reference>
<keyword evidence="3" id="KW-1185">Reference proteome</keyword>